<comment type="subcellular location">
    <subcellularLocation>
        <location evidence="1">Membrane</location>
        <topology evidence="1">Multi-pass membrane protein</topology>
    </subcellularLocation>
</comment>
<keyword evidence="3 6" id="KW-0812">Transmembrane</keyword>
<reference evidence="7" key="2">
    <citation type="submission" date="2020-11" db="EMBL/GenBank/DDBJ databases">
        <authorList>
            <consortium name="DOE Joint Genome Institute"/>
            <person name="Kuo A."/>
            <person name="Miyauchi S."/>
            <person name="Kiss E."/>
            <person name="Drula E."/>
            <person name="Kohler A."/>
            <person name="Sanchez-Garcia M."/>
            <person name="Andreopoulos B."/>
            <person name="Barry K.W."/>
            <person name="Bonito G."/>
            <person name="Buee M."/>
            <person name="Carver A."/>
            <person name="Chen C."/>
            <person name="Cichocki N."/>
            <person name="Clum A."/>
            <person name="Culley D."/>
            <person name="Crous P.W."/>
            <person name="Fauchery L."/>
            <person name="Girlanda M."/>
            <person name="Hayes R."/>
            <person name="Keri Z."/>
            <person name="Labutti K."/>
            <person name="Lipzen A."/>
            <person name="Lombard V."/>
            <person name="Magnuson J."/>
            <person name="Maillard F."/>
            <person name="Morin E."/>
            <person name="Murat C."/>
            <person name="Nolan M."/>
            <person name="Ohm R."/>
            <person name="Pangilinan J."/>
            <person name="Pereira M."/>
            <person name="Perotto S."/>
            <person name="Peter M."/>
            <person name="Riley R."/>
            <person name="Sitrit Y."/>
            <person name="Stielow B."/>
            <person name="Szollosi G."/>
            <person name="Zifcakova L."/>
            <person name="Stursova M."/>
            <person name="Spatafora J.W."/>
            <person name="Tedersoo L."/>
            <person name="Vaario L.-M."/>
            <person name="Yamada A."/>
            <person name="Yan M."/>
            <person name="Wang P."/>
            <person name="Xu J."/>
            <person name="Bruns T."/>
            <person name="Baldrian P."/>
            <person name="Vilgalys R."/>
            <person name="Henrissat B."/>
            <person name="Grigoriev I.V."/>
            <person name="Hibbett D."/>
            <person name="Nagy L.G."/>
            <person name="Martin F.M."/>
        </authorList>
    </citation>
    <scope>NUCLEOTIDE SEQUENCE</scope>
    <source>
        <strain evidence="7">UH-Tt-Lm1</strain>
    </source>
</reference>
<reference evidence="7" key="1">
    <citation type="journal article" date="2020" name="Nat. Commun.">
        <title>Large-scale genome sequencing of mycorrhizal fungi provides insights into the early evolution of symbiotic traits.</title>
        <authorList>
            <person name="Miyauchi S."/>
            <person name="Kiss E."/>
            <person name="Kuo A."/>
            <person name="Drula E."/>
            <person name="Kohler A."/>
            <person name="Sanchez-Garcia M."/>
            <person name="Morin E."/>
            <person name="Andreopoulos B."/>
            <person name="Barry K.W."/>
            <person name="Bonito G."/>
            <person name="Buee M."/>
            <person name="Carver A."/>
            <person name="Chen C."/>
            <person name="Cichocki N."/>
            <person name="Clum A."/>
            <person name="Culley D."/>
            <person name="Crous P.W."/>
            <person name="Fauchery L."/>
            <person name="Girlanda M."/>
            <person name="Hayes R.D."/>
            <person name="Keri Z."/>
            <person name="LaButti K."/>
            <person name="Lipzen A."/>
            <person name="Lombard V."/>
            <person name="Magnuson J."/>
            <person name="Maillard F."/>
            <person name="Murat C."/>
            <person name="Nolan M."/>
            <person name="Ohm R.A."/>
            <person name="Pangilinan J."/>
            <person name="Pereira M.F."/>
            <person name="Perotto S."/>
            <person name="Peter M."/>
            <person name="Pfister S."/>
            <person name="Riley R."/>
            <person name="Sitrit Y."/>
            <person name="Stielow J.B."/>
            <person name="Szollosi G."/>
            <person name="Zifcakova L."/>
            <person name="Stursova M."/>
            <person name="Spatafora J.W."/>
            <person name="Tedersoo L."/>
            <person name="Vaario L.M."/>
            <person name="Yamada A."/>
            <person name="Yan M."/>
            <person name="Wang P."/>
            <person name="Xu J."/>
            <person name="Bruns T."/>
            <person name="Baldrian P."/>
            <person name="Vilgalys R."/>
            <person name="Dunand C."/>
            <person name="Henrissat B."/>
            <person name="Grigoriev I.V."/>
            <person name="Hibbett D."/>
            <person name="Nagy L.G."/>
            <person name="Martin F.M."/>
        </authorList>
    </citation>
    <scope>NUCLEOTIDE SEQUENCE</scope>
    <source>
        <strain evidence="7">UH-Tt-Lm1</strain>
    </source>
</reference>
<comment type="similarity">
    <text evidence="2">Belongs to the TspO/BZRP family.</text>
</comment>
<feature type="transmembrane region" description="Helical" evidence="6">
    <location>
        <begin position="58"/>
        <end position="77"/>
    </location>
</feature>
<protein>
    <submittedName>
        <fullName evidence="7">TspO/MBR-related protein</fullName>
    </submittedName>
</protein>
<dbReference type="FunFam" id="1.20.1260.100:FF:000001">
    <property type="entry name" value="translocator protein 2"/>
    <property type="match status" value="1"/>
</dbReference>
<dbReference type="InterPro" id="IPR038330">
    <property type="entry name" value="TspO/MBR-related_sf"/>
</dbReference>
<evidence type="ECO:0000313" key="8">
    <source>
        <dbReference type="Proteomes" id="UP000736335"/>
    </source>
</evidence>
<keyword evidence="5 6" id="KW-0472">Membrane</keyword>
<name>A0A9P6L2T3_9AGAM</name>
<accession>A0A9P6L2T3</accession>
<keyword evidence="8" id="KW-1185">Reference proteome</keyword>
<gene>
    <name evidence="7" type="ORF">BJ322DRAFT_1129241</name>
</gene>
<organism evidence="7 8">
    <name type="scientific">Thelephora terrestris</name>
    <dbReference type="NCBI Taxonomy" id="56493"/>
    <lineage>
        <taxon>Eukaryota</taxon>
        <taxon>Fungi</taxon>
        <taxon>Dikarya</taxon>
        <taxon>Basidiomycota</taxon>
        <taxon>Agaricomycotina</taxon>
        <taxon>Agaricomycetes</taxon>
        <taxon>Thelephorales</taxon>
        <taxon>Thelephoraceae</taxon>
        <taxon>Thelephora</taxon>
    </lineage>
</organism>
<evidence type="ECO:0000256" key="6">
    <source>
        <dbReference type="SAM" id="Phobius"/>
    </source>
</evidence>
<evidence type="ECO:0000256" key="5">
    <source>
        <dbReference type="ARBA" id="ARBA00023136"/>
    </source>
</evidence>
<feature type="transmembrane region" description="Helical" evidence="6">
    <location>
        <begin position="152"/>
        <end position="172"/>
    </location>
</feature>
<evidence type="ECO:0000256" key="1">
    <source>
        <dbReference type="ARBA" id="ARBA00004141"/>
    </source>
</evidence>
<evidence type="ECO:0000256" key="4">
    <source>
        <dbReference type="ARBA" id="ARBA00022989"/>
    </source>
</evidence>
<comment type="caution">
    <text evidence="7">The sequence shown here is derived from an EMBL/GenBank/DDBJ whole genome shotgun (WGS) entry which is preliminary data.</text>
</comment>
<dbReference type="PANTHER" id="PTHR10057:SF0">
    <property type="entry name" value="TRANSLOCATOR PROTEIN"/>
    <property type="match status" value="1"/>
</dbReference>
<sequence length="182" mass="20384">MSPSLPGFLFEVPRNPVFAVGLPIALGFLSGARTKKVIDGTWYQSLSFPPGRPPRLAFPIVWTALYTSMGYASYLAVSRYDRAILPITKETIHTGLKWYYVQLGLNFLWSPIFFNAKSPLAAFVDAVALTGSTCYMTKLFHDATDGATTPLLVPYCAWLSFVIYINGSIWWLNRGRNLPKYD</sequence>
<dbReference type="CDD" id="cd15904">
    <property type="entry name" value="TSPO_MBR"/>
    <property type="match status" value="1"/>
</dbReference>
<evidence type="ECO:0000256" key="3">
    <source>
        <dbReference type="ARBA" id="ARBA00022692"/>
    </source>
</evidence>
<dbReference type="AlphaFoldDB" id="A0A9P6L2T3"/>
<dbReference type="Pfam" id="PF03073">
    <property type="entry name" value="TspO_MBR"/>
    <property type="match status" value="1"/>
</dbReference>
<evidence type="ECO:0000313" key="7">
    <source>
        <dbReference type="EMBL" id="KAF9780134.1"/>
    </source>
</evidence>
<dbReference type="Gene3D" id="1.20.1260.100">
    <property type="entry name" value="TspO/MBR protein"/>
    <property type="match status" value="1"/>
</dbReference>
<evidence type="ECO:0000256" key="2">
    <source>
        <dbReference type="ARBA" id="ARBA00007524"/>
    </source>
</evidence>
<dbReference type="PIRSF" id="PIRSF005859">
    <property type="entry name" value="PBR"/>
    <property type="match status" value="1"/>
</dbReference>
<dbReference type="EMBL" id="WIUZ02000017">
    <property type="protein sequence ID" value="KAF9780134.1"/>
    <property type="molecule type" value="Genomic_DNA"/>
</dbReference>
<dbReference type="GO" id="GO:0005741">
    <property type="term" value="C:mitochondrial outer membrane"/>
    <property type="evidence" value="ECO:0007669"/>
    <property type="project" value="TreeGrafter"/>
</dbReference>
<dbReference type="PANTHER" id="PTHR10057">
    <property type="entry name" value="PERIPHERAL-TYPE BENZODIAZEPINE RECEPTOR"/>
    <property type="match status" value="1"/>
</dbReference>
<dbReference type="Proteomes" id="UP000736335">
    <property type="component" value="Unassembled WGS sequence"/>
</dbReference>
<keyword evidence="4 6" id="KW-1133">Transmembrane helix</keyword>
<feature type="transmembrane region" description="Helical" evidence="6">
    <location>
        <begin position="98"/>
        <end position="114"/>
    </location>
</feature>
<proteinExistence type="inferred from homology"/>
<dbReference type="GO" id="GO:0033013">
    <property type="term" value="P:tetrapyrrole metabolic process"/>
    <property type="evidence" value="ECO:0007669"/>
    <property type="project" value="UniProtKB-ARBA"/>
</dbReference>
<dbReference type="InterPro" id="IPR004307">
    <property type="entry name" value="TspO_MBR"/>
</dbReference>
<dbReference type="OrthoDB" id="8841220at2759"/>